<accession>A0A2P2LAU4</accession>
<dbReference type="EMBL" id="GGEC01034611">
    <property type="protein sequence ID" value="MBX15095.1"/>
    <property type="molecule type" value="Transcribed_RNA"/>
</dbReference>
<evidence type="ECO:0000313" key="1">
    <source>
        <dbReference type="EMBL" id="MBX15095.1"/>
    </source>
</evidence>
<protein>
    <submittedName>
        <fullName evidence="1">Transcription factor PIF7 isoform X2</fullName>
    </submittedName>
</protein>
<proteinExistence type="predicted"/>
<organism evidence="1">
    <name type="scientific">Rhizophora mucronata</name>
    <name type="common">Asiatic mangrove</name>
    <dbReference type="NCBI Taxonomy" id="61149"/>
    <lineage>
        <taxon>Eukaryota</taxon>
        <taxon>Viridiplantae</taxon>
        <taxon>Streptophyta</taxon>
        <taxon>Embryophyta</taxon>
        <taxon>Tracheophyta</taxon>
        <taxon>Spermatophyta</taxon>
        <taxon>Magnoliopsida</taxon>
        <taxon>eudicotyledons</taxon>
        <taxon>Gunneridae</taxon>
        <taxon>Pentapetalae</taxon>
        <taxon>rosids</taxon>
        <taxon>fabids</taxon>
        <taxon>Malpighiales</taxon>
        <taxon>Rhizophoraceae</taxon>
        <taxon>Rhizophora</taxon>
    </lineage>
</organism>
<dbReference type="AlphaFoldDB" id="A0A2P2LAU4"/>
<name>A0A2P2LAU4_RHIMU</name>
<sequence length="45" mass="4863">MLFSYMAHASVQMDSFSLLVWSDSLAPGTVMPSCCIGPYSSTSQQ</sequence>
<reference evidence="1" key="1">
    <citation type="submission" date="2018-02" db="EMBL/GenBank/DDBJ databases">
        <title>Rhizophora mucronata_Transcriptome.</title>
        <authorList>
            <person name="Meera S.P."/>
            <person name="Sreeshan A."/>
            <person name="Augustine A."/>
        </authorList>
    </citation>
    <scope>NUCLEOTIDE SEQUENCE</scope>
    <source>
        <tissue evidence="1">Leaf</tissue>
    </source>
</reference>